<dbReference type="STRING" id="6186.A0A183L2E3"/>
<keyword evidence="1" id="KW-0175">Coiled coil</keyword>
<reference evidence="4" key="1">
    <citation type="submission" date="2016-06" db="UniProtKB">
        <authorList>
            <consortium name="WormBaseParasite"/>
        </authorList>
    </citation>
    <scope>IDENTIFICATION</scope>
</reference>
<evidence type="ECO:0000313" key="2">
    <source>
        <dbReference type="EMBL" id="VDP75604.1"/>
    </source>
</evidence>
<dbReference type="GO" id="GO:0007099">
    <property type="term" value="P:centriole replication"/>
    <property type="evidence" value="ECO:0007669"/>
    <property type="project" value="TreeGrafter"/>
</dbReference>
<evidence type="ECO:0000313" key="3">
    <source>
        <dbReference type="Proteomes" id="UP000279833"/>
    </source>
</evidence>
<evidence type="ECO:0000256" key="1">
    <source>
        <dbReference type="SAM" id="Coils"/>
    </source>
</evidence>
<gene>
    <name evidence="2" type="ORF">SCUD_LOCUS21496</name>
</gene>
<keyword evidence="3" id="KW-1185">Reference proteome</keyword>
<dbReference type="GO" id="GO:0005814">
    <property type="term" value="C:centriole"/>
    <property type="evidence" value="ECO:0007669"/>
    <property type="project" value="TreeGrafter"/>
</dbReference>
<dbReference type="WBParaSite" id="SCUD_0002149901-mRNA-1">
    <property type="protein sequence ID" value="SCUD_0002149901-mRNA-1"/>
    <property type="gene ID" value="SCUD_0002149901"/>
</dbReference>
<evidence type="ECO:0000313" key="4">
    <source>
        <dbReference type="WBParaSite" id="SCUD_0002149901-mRNA-1"/>
    </source>
</evidence>
<dbReference type="PANTHER" id="PTHR44281">
    <property type="entry name" value="SPINDLE ASSEMBLY ABNORMAL PROTEIN 6 HOMOLOG"/>
    <property type="match status" value="1"/>
</dbReference>
<reference evidence="2 3" key="2">
    <citation type="submission" date="2018-11" db="EMBL/GenBank/DDBJ databases">
        <authorList>
            <consortium name="Pathogen Informatics"/>
        </authorList>
    </citation>
    <scope>NUCLEOTIDE SEQUENCE [LARGE SCALE GENOMIC DNA]</scope>
    <source>
        <strain evidence="2">Dakar</strain>
        <strain evidence="3">Dakar, Senegal</strain>
    </source>
</reference>
<dbReference type="Proteomes" id="UP000279833">
    <property type="component" value="Unassembled WGS sequence"/>
</dbReference>
<feature type="coiled-coil region" evidence="1">
    <location>
        <begin position="51"/>
        <end position="85"/>
    </location>
</feature>
<dbReference type="EMBL" id="UZAK01046673">
    <property type="protein sequence ID" value="VDP75604.1"/>
    <property type="molecule type" value="Genomic_DNA"/>
</dbReference>
<dbReference type="GO" id="GO:0005813">
    <property type="term" value="C:centrosome"/>
    <property type="evidence" value="ECO:0007669"/>
    <property type="project" value="TreeGrafter"/>
</dbReference>
<proteinExistence type="predicted"/>
<sequence length="109" mass="12701">MANQLQSKISILEENIITKGKQILDLENSLTKEHEQKLHLLEQSEQHCRNIQNLEKHLASNTEEINKSNEIIKRLQSEVKSFQTKVKSNYSLLSRCYYLPGRQTLVVSH</sequence>
<name>A0A183L2E3_9TREM</name>
<dbReference type="PANTHER" id="PTHR44281:SF2">
    <property type="entry name" value="SPINDLE ASSEMBLY ABNORMAL PROTEIN 6 HOMOLOG"/>
    <property type="match status" value="1"/>
</dbReference>
<organism evidence="4">
    <name type="scientific">Schistosoma curassoni</name>
    <dbReference type="NCBI Taxonomy" id="6186"/>
    <lineage>
        <taxon>Eukaryota</taxon>
        <taxon>Metazoa</taxon>
        <taxon>Spiralia</taxon>
        <taxon>Lophotrochozoa</taxon>
        <taxon>Platyhelminthes</taxon>
        <taxon>Trematoda</taxon>
        <taxon>Digenea</taxon>
        <taxon>Strigeidida</taxon>
        <taxon>Schistosomatoidea</taxon>
        <taxon>Schistosomatidae</taxon>
        <taxon>Schistosoma</taxon>
    </lineage>
</organism>
<dbReference type="AlphaFoldDB" id="A0A183L2E3"/>
<accession>A0A183L2E3</accession>
<protein>
    <submittedName>
        <fullName evidence="2 4">Uncharacterized protein</fullName>
    </submittedName>
</protein>